<comment type="caution">
    <text evidence="2">The sequence shown here is derived from an EMBL/GenBank/DDBJ whole genome shotgun (WGS) entry which is preliminary data.</text>
</comment>
<dbReference type="Proteomes" id="UP000014585">
    <property type="component" value="Unassembled WGS sequence"/>
</dbReference>
<dbReference type="AlphaFoldDB" id="S3IKJ4"/>
<organism evidence="2 3">
    <name type="scientific">Cedecea davisae DSM 4568</name>
    <dbReference type="NCBI Taxonomy" id="566551"/>
    <lineage>
        <taxon>Bacteria</taxon>
        <taxon>Pseudomonadati</taxon>
        <taxon>Pseudomonadota</taxon>
        <taxon>Gammaproteobacteria</taxon>
        <taxon>Enterobacterales</taxon>
        <taxon>Enterobacteriaceae</taxon>
        <taxon>Cedecea</taxon>
    </lineage>
</organism>
<feature type="region of interest" description="Disordered" evidence="1">
    <location>
        <begin position="1"/>
        <end position="60"/>
    </location>
</feature>
<dbReference type="EMBL" id="ATDT01000038">
    <property type="protein sequence ID" value="EPF12926.1"/>
    <property type="molecule type" value="Genomic_DNA"/>
</dbReference>
<accession>S3IKJ4</accession>
<evidence type="ECO:0000256" key="1">
    <source>
        <dbReference type="SAM" id="MobiDB-lite"/>
    </source>
</evidence>
<sequence length="60" mass="6583">MGSSEVMDLPHANAIPLKKQQQTQGKRRMKGAEETPLLPGEKDRKIAPTPRPGQDECSAK</sequence>
<gene>
    <name evidence="2" type="ORF">HMPREF0201_04529</name>
</gene>
<evidence type="ECO:0000313" key="2">
    <source>
        <dbReference type="EMBL" id="EPF12926.1"/>
    </source>
</evidence>
<evidence type="ECO:0000313" key="3">
    <source>
        <dbReference type="Proteomes" id="UP000014585"/>
    </source>
</evidence>
<proteinExistence type="predicted"/>
<dbReference type="HOGENOM" id="CLU_2932797_0_0_6"/>
<dbReference type="PATRIC" id="fig|566551.4.peg.4140"/>
<protein>
    <submittedName>
        <fullName evidence="2">Uncharacterized protein</fullName>
    </submittedName>
</protein>
<name>S3IKJ4_9ENTR</name>
<reference evidence="2 3" key="1">
    <citation type="submission" date="2013-04" db="EMBL/GenBank/DDBJ databases">
        <authorList>
            <person name="Weinstock G."/>
            <person name="Sodergren E."/>
            <person name="Lobos E.A."/>
            <person name="Fulton L."/>
            <person name="Fulton R."/>
            <person name="Courtney L."/>
            <person name="Fronick C."/>
            <person name="O'Laughlin M."/>
            <person name="Godfrey J."/>
            <person name="Wilson R.M."/>
            <person name="Miner T."/>
            <person name="Farmer C."/>
            <person name="Delehaunty K."/>
            <person name="Cordes M."/>
            <person name="Minx P."/>
            <person name="Tomlinson C."/>
            <person name="Chen J."/>
            <person name="Wollam A."/>
            <person name="Pepin K.H."/>
            <person name="Palsikar V.B."/>
            <person name="Zhang X."/>
            <person name="Suruliraj S."/>
            <person name="Perna N.T."/>
            <person name="Plunkett G."/>
            <person name="Warren W."/>
            <person name="Mitreva M."/>
            <person name="Mardis E.R."/>
            <person name="Wilson R.K."/>
        </authorList>
    </citation>
    <scope>NUCLEOTIDE SEQUENCE [LARGE SCALE GENOMIC DNA]</scope>
    <source>
        <strain evidence="2 3">DSM 4568</strain>
    </source>
</reference>